<dbReference type="GO" id="GO:0009306">
    <property type="term" value="P:protein secretion"/>
    <property type="evidence" value="ECO:0007669"/>
    <property type="project" value="UniProtKB-UniRule"/>
</dbReference>
<dbReference type="PRINTS" id="PR01651">
    <property type="entry name" value="SECGEXPORT"/>
</dbReference>
<evidence type="ECO:0000256" key="2">
    <source>
        <dbReference type="ARBA" id="ARBA00008445"/>
    </source>
</evidence>
<evidence type="ECO:0000313" key="10">
    <source>
        <dbReference type="EMBL" id="AXN02394.1"/>
    </source>
</evidence>
<sequence>MLEIKGKNMNNFFLTLFLVISFILTASILIQKNNNVEIGKSFNINNVMSIIDNKYSNNIINNLIYILSILFFIISLILNNYNFNKNIYHNKWEHIDKKIK</sequence>
<keyword evidence="8 9" id="KW-0472">Membrane</keyword>
<keyword evidence="9" id="KW-1003">Cell membrane</keyword>
<evidence type="ECO:0000256" key="1">
    <source>
        <dbReference type="ARBA" id="ARBA00004141"/>
    </source>
</evidence>
<evidence type="ECO:0000313" key="11">
    <source>
        <dbReference type="Proteomes" id="UP000256856"/>
    </source>
</evidence>
<gene>
    <name evidence="10" type="ORF">C9I82_448</name>
</gene>
<accession>A0A346E089</accession>
<evidence type="ECO:0000256" key="6">
    <source>
        <dbReference type="ARBA" id="ARBA00022989"/>
    </source>
</evidence>
<keyword evidence="6 9" id="KW-1133">Transmembrane helix</keyword>
<dbReference type="GO" id="GO:0005886">
    <property type="term" value="C:plasma membrane"/>
    <property type="evidence" value="ECO:0007669"/>
    <property type="project" value="UniProtKB-SubCell"/>
</dbReference>
<evidence type="ECO:0000256" key="3">
    <source>
        <dbReference type="ARBA" id="ARBA00022448"/>
    </source>
</evidence>
<dbReference type="AlphaFoldDB" id="A0A346E089"/>
<keyword evidence="11" id="KW-1185">Reference proteome</keyword>
<keyword evidence="7 9" id="KW-0811">Translocation</keyword>
<organism evidence="10 11">
    <name type="scientific">Candidatus Purcelliella pentastirinorum</name>
    <dbReference type="NCBI Taxonomy" id="472834"/>
    <lineage>
        <taxon>Bacteria</taxon>
        <taxon>Pseudomonadati</taxon>
        <taxon>Pseudomonadota</taxon>
        <taxon>Gammaproteobacteria</taxon>
        <taxon>Enterobacterales</taxon>
        <taxon>Enterobacteriaceae</taxon>
        <taxon>Candidatus Purcelliella</taxon>
    </lineage>
</organism>
<dbReference type="GO" id="GO:0015450">
    <property type="term" value="F:protein-transporting ATPase activity"/>
    <property type="evidence" value="ECO:0007669"/>
    <property type="project" value="UniProtKB-UniRule"/>
</dbReference>
<evidence type="ECO:0000256" key="9">
    <source>
        <dbReference type="RuleBase" id="RU365087"/>
    </source>
</evidence>
<keyword evidence="3 9" id="KW-0813">Transport</keyword>
<comment type="similarity">
    <text evidence="2 9">Belongs to the SecG family.</text>
</comment>
<dbReference type="KEGG" id="ppet:C9I82_448"/>
<dbReference type="Pfam" id="PF03840">
    <property type="entry name" value="SecG"/>
    <property type="match status" value="1"/>
</dbReference>
<proteinExistence type="inferred from homology"/>
<evidence type="ECO:0000256" key="8">
    <source>
        <dbReference type="ARBA" id="ARBA00023136"/>
    </source>
</evidence>
<comment type="function">
    <text evidence="9">Involved in protein export. Participates in an early event of protein translocation.</text>
</comment>
<evidence type="ECO:0000256" key="5">
    <source>
        <dbReference type="ARBA" id="ARBA00022927"/>
    </source>
</evidence>
<feature type="transmembrane region" description="Helical" evidence="9">
    <location>
        <begin position="12"/>
        <end position="30"/>
    </location>
</feature>
<keyword evidence="5 9" id="KW-0653">Protein transport</keyword>
<evidence type="ECO:0000256" key="7">
    <source>
        <dbReference type="ARBA" id="ARBA00023010"/>
    </source>
</evidence>
<name>A0A346E089_9ENTR</name>
<comment type="subcellular location">
    <subcellularLocation>
        <location evidence="9">Cell membrane</location>
        <topology evidence="9">Multi-pass membrane protein</topology>
    </subcellularLocation>
    <subcellularLocation>
        <location evidence="1">Membrane</location>
        <topology evidence="1">Multi-pass membrane protein</topology>
    </subcellularLocation>
</comment>
<feature type="transmembrane region" description="Helical" evidence="9">
    <location>
        <begin position="63"/>
        <end position="81"/>
    </location>
</feature>
<dbReference type="NCBIfam" id="TIGR00810">
    <property type="entry name" value="secG"/>
    <property type="match status" value="1"/>
</dbReference>
<dbReference type="Proteomes" id="UP000256856">
    <property type="component" value="Chromosome"/>
</dbReference>
<dbReference type="InterPro" id="IPR004692">
    <property type="entry name" value="SecG"/>
</dbReference>
<keyword evidence="4 9" id="KW-0812">Transmembrane</keyword>
<reference evidence="10 11" key="1">
    <citation type="submission" date="2018-03" db="EMBL/GenBank/DDBJ databases">
        <title>A parallel universe: an anciently diverged bacterial symbiosis in a Hawaiian planthopper (Hemiptera: Cixiidae) reveals rearranged nutritional responsibilities.</title>
        <authorList>
            <person name="Bennett G."/>
            <person name="Mao M."/>
        </authorList>
    </citation>
    <scope>NUCLEOTIDE SEQUENCE [LARGE SCALE GENOMIC DNA]</scope>
    <source>
        <strain evidence="10 11">OLIH</strain>
    </source>
</reference>
<dbReference type="EMBL" id="CP028374">
    <property type="protein sequence ID" value="AXN02394.1"/>
    <property type="molecule type" value="Genomic_DNA"/>
</dbReference>
<evidence type="ECO:0000256" key="4">
    <source>
        <dbReference type="ARBA" id="ARBA00022692"/>
    </source>
</evidence>
<protein>
    <recommendedName>
        <fullName evidence="9">Protein-export membrane protein SecG</fullName>
    </recommendedName>
</protein>